<dbReference type="NCBIfam" id="TIGR01549">
    <property type="entry name" value="HAD-SF-IA-v1"/>
    <property type="match status" value="1"/>
</dbReference>
<organism evidence="1 2">
    <name type="scientific">Gordonia aquimaris</name>
    <dbReference type="NCBI Taxonomy" id="2984863"/>
    <lineage>
        <taxon>Bacteria</taxon>
        <taxon>Bacillati</taxon>
        <taxon>Actinomycetota</taxon>
        <taxon>Actinomycetes</taxon>
        <taxon>Mycobacteriales</taxon>
        <taxon>Gordoniaceae</taxon>
        <taxon>Gordonia</taxon>
    </lineage>
</organism>
<evidence type="ECO:0000313" key="1">
    <source>
        <dbReference type="EMBL" id="MCX2966677.1"/>
    </source>
</evidence>
<dbReference type="SFLD" id="SFLDG01129">
    <property type="entry name" value="C1.5:_HAD__Beta-PGM__Phosphata"/>
    <property type="match status" value="1"/>
</dbReference>
<keyword evidence="1" id="KW-0378">Hydrolase</keyword>
<dbReference type="GO" id="GO:0006281">
    <property type="term" value="P:DNA repair"/>
    <property type="evidence" value="ECO:0007669"/>
    <property type="project" value="TreeGrafter"/>
</dbReference>
<dbReference type="GO" id="GO:0008967">
    <property type="term" value="F:phosphoglycolate phosphatase activity"/>
    <property type="evidence" value="ECO:0007669"/>
    <property type="project" value="TreeGrafter"/>
</dbReference>
<keyword evidence="2" id="KW-1185">Reference proteome</keyword>
<reference evidence="1" key="1">
    <citation type="submission" date="2022-10" db="EMBL/GenBank/DDBJ databases">
        <title>WGS of marine actinomycetes from Thailand.</title>
        <authorList>
            <person name="Thawai C."/>
        </authorList>
    </citation>
    <scope>NUCLEOTIDE SEQUENCE</scope>
    <source>
        <strain evidence="1">SW21</strain>
    </source>
</reference>
<dbReference type="NCBIfam" id="TIGR01509">
    <property type="entry name" value="HAD-SF-IA-v3"/>
    <property type="match status" value="1"/>
</dbReference>
<name>A0A9X3D8I5_9ACTN</name>
<dbReference type="RefSeq" id="WP_266063458.1">
    <property type="nucleotide sequence ID" value="NZ_JAPKFM010000030.1"/>
</dbReference>
<dbReference type="PANTHER" id="PTHR43434:SF16">
    <property type="entry name" value="BLL8046 PROTEIN"/>
    <property type="match status" value="1"/>
</dbReference>
<dbReference type="Gene3D" id="1.10.150.240">
    <property type="entry name" value="Putative phosphatase, domain 2"/>
    <property type="match status" value="1"/>
</dbReference>
<dbReference type="InterPro" id="IPR006439">
    <property type="entry name" value="HAD-SF_hydro_IA"/>
</dbReference>
<dbReference type="InterPro" id="IPR050155">
    <property type="entry name" value="HAD-like_hydrolase_sf"/>
</dbReference>
<dbReference type="InterPro" id="IPR023214">
    <property type="entry name" value="HAD_sf"/>
</dbReference>
<dbReference type="SFLD" id="SFLDS00003">
    <property type="entry name" value="Haloacid_Dehalogenase"/>
    <property type="match status" value="1"/>
</dbReference>
<dbReference type="AlphaFoldDB" id="A0A9X3D8I5"/>
<accession>A0A9X3D8I5</accession>
<sequence>MTNASGHRESPDRDESLADTVLLDVDGTLIDSTYFHALAWIRAFAAHDLTPDWWRVHRTVGMGGDLLVGEVGGREVEDQLGDELRADWADRYRQLLPEVRVFPGARALIDQLQQAGHRVALASSGAQEFTEAALRMLGMAGDEFAAVTSSEDVDRSKPEPDILATALQRAGGADAVVVGDTVWDVESANRLGARCVAVRSGGFSEAELTAAGAVEVVDDVGELATRRWLP</sequence>
<dbReference type="Pfam" id="PF00702">
    <property type="entry name" value="Hydrolase"/>
    <property type="match status" value="1"/>
</dbReference>
<gene>
    <name evidence="1" type="ORF">OSB52_21610</name>
</gene>
<dbReference type="GO" id="GO:0005829">
    <property type="term" value="C:cytosol"/>
    <property type="evidence" value="ECO:0007669"/>
    <property type="project" value="TreeGrafter"/>
</dbReference>
<dbReference type="InterPro" id="IPR023198">
    <property type="entry name" value="PGP-like_dom2"/>
</dbReference>
<dbReference type="PANTHER" id="PTHR43434">
    <property type="entry name" value="PHOSPHOGLYCOLATE PHOSPHATASE"/>
    <property type="match status" value="1"/>
</dbReference>
<evidence type="ECO:0000313" key="2">
    <source>
        <dbReference type="Proteomes" id="UP001143347"/>
    </source>
</evidence>
<comment type="caution">
    <text evidence="1">The sequence shown here is derived from an EMBL/GenBank/DDBJ whole genome shotgun (WGS) entry which is preliminary data.</text>
</comment>
<dbReference type="SUPFAM" id="SSF56784">
    <property type="entry name" value="HAD-like"/>
    <property type="match status" value="1"/>
</dbReference>
<dbReference type="Gene3D" id="3.40.50.1000">
    <property type="entry name" value="HAD superfamily/HAD-like"/>
    <property type="match status" value="1"/>
</dbReference>
<dbReference type="Proteomes" id="UP001143347">
    <property type="component" value="Unassembled WGS sequence"/>
</dbReference>
<protein>
    <submittedName>
        <fullName evidence="1">HAD family hydrolase</fullName>
    </submittedName>
</protein>
<dbReference type="EMBL" id="JAPKFM010000030">
    <property type="protein sequence ID" value="MCX2966677.1"/>
    <property type="molecule type" value="Genomic_DNA"/>
</dbReference>
<proteinExistence type="predicted"/>
<dbReference type="InterPro" id="IPR036412">
    <property type="entry name" value="HAD-like_sf"/>
</dbReference>